<gene>
    <name evidence="1" type="ORF">G2W53_008427</name>
</gene>
<proteinExistence type="predicted"/>
<evidence type="ECO:0000313" key="2">
    <source>
        <dbReference type="Proteomes" id="UP000634136"/>
    </source>
</evidence>
<organism evidence="1 2">
    <name type="scientific">Senna tora</name>
    <dbReference type="NCBI Taxonomy" id="362788"/>
    <lineage>
        <taxon>Eukaryota</taxon>
        <taxon>Viridiplantae</taxon>
        <taxon>Streptophyta</taxon>
        <taxon>Embryophyta</taxon>
        <taxon>Tracheophyta</taxon>
        <taxon>Spermatophyta</taxon>
        <taxon>Magnoliopsida</taxon>
        <taxon>eudicotyledons</taxon>
        <taxon>Gunneridae</taxon>
        <taxon>Pentapetalae</taxon>
        <taxon>rosids</taxon>
        <taxon>fabids</taxon>
        <taxon>Fabales</taxon>
        <taxon>Fabaceae</taxon>
        <taxon>Caesalpinioideae</taxon>
        <taxon>Cassia clade</taxon>
        <taxon>Senna</taxon>
    </lineage>
</organism>
<protein>
    <submittedName>
        <fullName evidence="1">Uncharacterized protein</fullName>
    </submittedName>
</protein>
<keyword evidence="2" id="KW-1185">Reference proteome</keyword>
<name>A0A834X8H3_9FABA</name>
<sequence>MPFNKCDRSSNGDHERNHFLLRFTCRDTNERYLLPP</sequence>
<dbReference type="EMBL" id="JAAIUW010000003">
    <property type="protein sequence ID" value="KAF7839945.1"/>
    <property type="molecule type" value="Genomic_DNA"/>
</dbReference>
<reference evidence="1" key="1">
    <citation type="submission" date="2020-09" db="EMBL/GenBank/DDBJ databases">
        <title>Genome-Enabled Discovery of Anthraquinone Biosynthesis in Senna tora.</title>
        <authorList>
            <person name="Kang S.-H."/>
            <person name="Pandey R.P."/>
            <person name="Lee C.-M."/>
            <person name="Sim J.-S."/>
            <person name="Jeong J.-T."/>
            <person name="Choi B.-S."/>
            <person name="Jung M."/>
            <person name="Ginzburg D."/>
            <person name="Zhao K."/>
            <person name="Won S.Y."/>
            <person name="Oh T.-J."/>
            <person name="Yu Y."/>
            <person name="Kim N.-H."/>
            <person name="Lee O.R."/>
            <person name="Lee T.-H."/>
            <person name="Bashyal P."/>
            <person name="Kim T.-S."/>
            <person name="Lee W.-H."/>
            <person name="Kawkins C."/>
            <person name="Kim C.-K."/>
            <person name="Kim J.S."/>
            <person name="Ahn B.O."/>
            <person name="Rhee S.Y."/>
            <person name="Sohng J.K."/>
        </authorList>
    </citation>
    <scope>NUCLEOTIDE SEQUENCE</scope>
    <source>
        <tissue evidence="1">Leaf</tissue>
    </source>
</reference>
<evidence type="ECO:0000313" key="1">
    <source>
        <dbReference type="EMBL" id="KAF7839945.1"/>
    </source>
</evidence>
<dbReference type="AlphaFoldDB" id="A0A834X8H3"/>
<comment type="caution">
    <text evidence="1">The sequence shown here is derived from an EMBL/GenBank/DDBJ whole genome shotgun (WGS) entry which is preliminary data.</text>
</comment>
<dbReference type="Proteomes" id="UP000634136">
    <property type="component" value="Unassembled WGS sequence"/>
</dbReference>
<accession>A0A834X8H3</accession>